<reference evidence="2 3" key="1">
    <citation type="journal article" date="2019" name="Int. J. Syst. Evol. Microbiol.">
        <title>The Global Catalogue of Microorganisms (GCM) 10K type strain sequencing project: providing services to taxonomists for standard genome sequencing and annotation.</title>
        <authorList>
            <consortium name="The Broad Institute Genomics Platform"/>
            <consortium name="The Broad Institute Genome Sequencing Center for Infectious Disease"/>
            <person name="Wu L."/>
            <person name="Ma J."/>
        </authorList>
    </citation>
    <scope>NUCLEOTIDE SEQUENCE [LARGE SCALE GENOMIC DNA]</scope>
    <source>
        <strain evidence="2 3">JCM 16114</strain>
    </source>
</reference>
<organism evidence="2 3">
    <name type="scientific">Nonomuraea monospora</name>
    <dbReference type="NCBI Taxonomy" id="568818"/>
    <lineage>
        <taxon>Bacteria</taxon>
        <taxon>Bacillati</taxon>
        <taxon>Actinomycetota</taxon>
        <taxon>Actinomycetes</taxon>
        <taxon>Streptosporangiales</taxon>
        <taxon>Streptosporangiaceae</taxon>
        <taxon>Nonomuraea</taxon>
    </lineage>
</organism>
<keyword evidence="2" id="KW-0378">Hydrolase</keyword>
<evidence type="ECO:0000313" key="2">
    <source>
        <dbReference type="EMBL" id="GAA2207570.1"/>
    </source>
</evidence>
<keyword evidence="2" id="KW-0255">Endonuclease</keyword>
<accession>A0ABN3CEQ2</accession>
<dbReference type="GO" id="GO:0004519">
    <property type="term" value="F:endonuclease activity"/>
    <property type="evidence" value="ECO:0007669"/>
    <property type="project" value="UniProtKB-KW"/>
</dbReference>
<evidence type="ECO:0000313" key="3">
    <source>
        <dbReference type="Proteomes" id="UP001499843"/>
    </source>
</evidence>
<gene>
    <name evidence="2" type="ORF">GCM10009850_030280</name>
</gene>
<keyword evidence="2" id="KW-0540">Nuclease</keyword>
<dbReference type="EMBL" id="BAAAQX010000006">
    <property type="protein sequence ID" value="GAA2207570.1"/>
    <property type="molecule type" value="Genomic_DNA"/>
</dbReference>
<name>A0ABN3CEQ2_9ACTN</name>
<dbReference type="Pfam" id="PF07510">
    <property type="entry name" value="GmrSD_C"/>
    <property type="match status" value="1"/>
</dbReference>
<sequence>MSKRAKPGISLDNLMLVEACLSTKDAVAVLAGAIIVVSFIGSAKTQPATAASPLGNVSGTLPGLAPIISDAEKSEARGLIKRLRVKDLGSNTGYARTRYGENWADSATGVPYARNGCRTRDDLLARDGQNVKFRTGSTCEVVSMELTDPYTGRLIHWHKDNADEVQVDHVVPLNYGWRMGAPRWAMAKRLDFANDPLNLLPVDGDANEQKDANGPAGWLPPQRSVRCAYVTRWAQVSLKYDIPVTPADKRTMLAQCR</sequence>
<dbReference type="InterPro" id="IPR011089">
    <property type="entry name" value="GmrSD_C"/>
</dbReference>
<keyword evidence="3" id="KW-1185">Reference proteome</keyword>
<dbReference type="PANTHER" id="PTHR24094:SF15">
    <property type="entry name" value="AMP-DEPENDENT SYNTHETASE_LIGASE DOMAIN-CONTAINING PROTEIN-RELATED"/>
    <property type="match status" value="1"/>
</dbReference>
<feature type="domain" description="GmrSD restriction endonucleases C-terminal" evidence="1">
    <location>
        <begin position="119"/>
        <end position="254"/>
    </location>
</feature>
<protein>
    <submittedName>
        <fullName evidence="2">HNH endonuclease family protein</fullName>
    </submittedName>
</protein>
<dbReference type="Proteomes" id="UP001499843">
    <property type="component" value="Unassembled WGS sequence"/>
</dbReference>
<evidence type="ECO:0000259" key="1">
    <source>
        <dbReference type="Pfam" id="PF07510"/>
    </source>
</evidence>
<proteinExistence type="predicted"/>
<dbReference type="PANTHER" id="PTHR24094">
    <property type="entry name" value="SECRETED PROTEIN"/>
    <property type="match status" value="1"/>
</dbReference>
<comment type="caution">
    <text evidence="2">The sequence shown here is derived from an EMBL/GenBank/DDBJ whole genome shotgun (WGS) entry which is preliminary data.</text>
</comment>